<evidence type="ECO:0000313" key="10">
    <source>
        <dbReference type="Proteomes" id="UP000085678"/>
    </source>
</evidence>
<keyword evidence="10" id="KW-1185">Reference proteome</keyword>
<evidence type="ECO:0000256" key="6">
    <source>
        <dbReference type="ARBA" id="ARBA00023098"/>
    </source>
</evidence>
<gene>
    <name evidence="11" type="primary">LOC106151534</name>
</gene>
<dbReference type="GO" id="GO:0034389">
    <property type="term" value="P:lipid droplet organization"/>
    <property type="evidence" value="ECO:0007669"/>
    <property type="project" value="InterPro"/>
</dbReference>
<dbReference type="InterPro" id="IPR019388">
    <property type="entry name" value="FIT"/>
</dbReference>
<dbReference type="GO" id="GO:0019915">
    <property type="term" value="P:lipid storage"/>
    <property type="evidence" value="ECO:0007669"/>
    <property type="project" value="InterPro"/>
</dbReference>
<accession>A0A1S3H2R7</accession>
<evidence type="ECO:0000256" key="9">
    <source>
        <dbReference type="SAM" id="Phobius"/>
    </source>
</evidence>
<feature type="transmembrane region" description="Helical" evidence="9">
    <location>
        <begin position="51"/>
        <end position="69"/>
    </location>
</feature>
<evidence type="ECO:0000256" key="1">
    <source>
        <dbReference type="ARBA" id="ARBA00004477"/>
    </source>
</evidence>
<feature type="transmembrane region" description="Helical" evidence="9">
    <location>
        <begin position="165"/>
        <end position="185"/>
    </location>
</feature>
<protein>
    <submittedName>
        <fullName evidence="11">FIT family protein CG10671</fullName>
    </submittedName>
</protein>
<dbReference type="KEGG" id="lak:106151534"/>
<dbReference type="InterPro" id="IPR046401">
    <property type="entry name" value="FITM1/2"/>
</dbReference>
<dbReference type="GO" id="GO:0010945">
    <property type="term" value="F:coenzyme A diphosphatase activity"/>
    <property type="evidence" value="ECO:0007669"/>
    <property type="project" value="InterPro"/>
</dbReference>
<dbReference type="HAMAP" id="MF_03230">
    <property type="entry name" value="FITM2"/>
    <property type="match status" value="1"/>
</dbReference>
<dbReference type="InParanoid" id="A0A1S3H2R7"/>
<dbReference type="OrthoDB" id="5579088at2759"/>
<organism evidence="10 11">
    <name type="scientific">Lingula anatina</name>
    <name type="common">Brachiopod</name>
    <name type="synonym">Lingula unguis</name>
    <dbReference type="NCBI Taxonomy" id="7574"/>
    <lineage>
        <taxon>Eukaryota</taxon>
        <taxon>Metazoa</taxon>
        <taxon>Spiralia</taxon>
        <taxon>Lophotrochozoa</taxon>
        <taxon>Brachiopoda</taxon>
        <taxon>Linguliformea</taxon>
        <taxon>Lingulata</taxon>
        <taxon>Lingulida</taxon>
        <taxon>Linguloidea</taxon>
        <taxon>Lingulidae</taxon>
        <taxon>Lingula</taxon>
    </lineage>
</organism>
<keyword evidence="7 9" id="KW-0472">Membrane</keyword>
<dbReference type="PANTHER" id="PTHR23129:SF0">
    <property type="entry name" value="ACYL-COENZYME A DIPHOSPHATASE FITM2"/>
    <property type="match status" value="1"/>
</dbReference>
<dbReference type="OMA" id="TYRFWYL"/>
<keyword evidence="4" id="KW-0256">Endoplasmic reticulum</keyword>
<dbReference type="AlphaFoldDB" id="A0A1S3H2R7"/>
<keyword evidence="5 9" id="KW-1133">Transmembrane helix</keyword>
<feature type="transmembrane region" description="Helical" evidence="9">
    <location>
        <begin position="231"/>
        <end position="258"/>
    </location>
</feature>
<evidence type="ECO:0000256" key="2">
    <source>
        <dbReference type="ARBA" id="ARBA00022692"/>
    </source>
</evidence>
<dbReference type="GO" id="GO:0008654">
    <property type="term" value="P:phospholipid biosynthetic process"/>
    <property type="evidence" value="ECO:0007669"/>
    <property type="project" value="TreeGrafter"/>
</dbReference>
<dbReference type="GO" id="GO:0005789">
    <property type="term" value="C:endoplasmic reticulum membrane"/>
    <property type="evidence" value="ECO:0007669"/>
    <property type="project" value="UniProtKB-SubCell"/>
</dbReference>
<proteinExistence type="inferred from homology"/>
<comment type="subcellular location">
    <subcellularLocation>
        <location evidence="1">Endoplasmic reticulum membrane</location>
        <topology evidence="1">Multi-pass membrane protein</topology>
    </subcellularLocation>
</comment>
<keyword evidence="6" id="KW-0443">Lipid metabolism</keyword>
<dbReference type="GeneID" id="106151534"/>
<dbReference type="FunCoup" id="A0A1S3H2R7">
    <property type="interactions" value="485"/>
</dbReference>
<feature type="transmembrane region" description="Helical" evidence="9">
    <location>
        <begin position="265"/>
        <end position="284"/>
    </location>
</feature>
<evidence type="ECO:0000256" key="4">
    <source>
        <dbReference type="ARBA" id="ARBA00022824"/>
    </source>
</evidence>
<evidence type="ECO:0000256" key="8">
    <source>
        <dbReference type="SAM" id="MobiDB-lite"/>
    </source>
</evidence>
<dbReference type="STRING" id="7574.A0A1S3H2R7"/>
<evidence type="ECO:0000256" key="7">
    <source>
        <dbReference type="ARBA" id="ARBA00023136"/>
    </source>
</evidence>
<sequence length="300" mass="34303">MATNRRSVPAGAFRKDGKKSLPGPTNVQAVISAMINNTCKRYLFIDTSAKIGAYLIIVCVGSLICDLFRPPRMYLADKNSILNKFFVRVGWGWTCAMLGLFIFFTMYISCGGDRRKIGRHMSRLAVGTFWWYIWTNVFEIVEHQSGFCSMKDLTDKRTCYRGGHIWIGFDISGHAFLLIHNLLMISEEVKCLKSWDKVRLVIQSEGDETSPYRLDGDTLQKVKEGHLQYNYIVKGMTVVLTMLTLLWEVMLVITTLYYHTIAQKVVGAFIAIGCWFVSYQMWYLSDYSPKLPGEGTINTR</sequence>
<keyword evidence="3" id="KW-0378">Hydrolase</keyword>
<evidence type="ECO:0000256" key="5">
    <source>
        <dbReference type="ARBA" id="ARBA00022989"/>
    </source>
</evidence>
<feature type="transmembrane region" description="Helical" evidence="9">
    <location>
        <begin position="89"/>
        <end position="110"/>
    </location>
</feature>
<dbReference type="RefSeq" id="XP_013380308.1">
    <property type="nucleotide sequence ID" value="XM_013524854.1"/>
</dbReference>
<evidence type="ECO:0000256" key="3">
    <source>
        <dbReference type="ARBA" id="ARBA00022801"/>
    </source>
</evidence>
<dbReference type="PANTHER" id="PTHR23129">
    <property type="entry name" value="ACYL-COENZYME A DIPHOSPHATASE FITM2"/>
    <property type="match status" value="1"/>
</dbReference>
<dbReference type="Proteomes" id="UP000085678">
    <property type="component" value="Unplaced"/>
</dbReference>
<keyword evidence="2 9" id="KW-0812">Transmembrane</keyword>
<evidence type="ECO:0000313" key="11">
    <source>
        <dbReference type="RefSeq" id="XP_013380308.1"/>
    </source>
</evidence>
<feature type="region of interest" description="Disordered" evidence="8">
    <location>
        <begin position="1"/>
        <end position="20"/>
    </location>
</feature>
<name>A0A1S3H2R7_LINAN</name>
<dbReference type="Pfam" id="PF10261">
    <property type="entry name" value="FIT"/>
    <property type="match status" value="2"/>
</dbReference>
<reference evidence="11" key="1">
    <citation type="submission" date="2025-08" db="UniProtKB">
        <authorList>
            <consortium name="RefSeq"/>
        </authorList>
    </citation>
    <scope>IDENTIFICATION</scope>
    <source>
        <tissue evidence="11">Gonads</tissue>
    </source>
</reference>